<organism evidence="1 2">
    <name type="scientific">Acidiphilium iwatense</name>
    <dbReference type="NCBI Taxonomy" id="768198"/>
    <lineage>
        <taxon>Bacteria</taxon>
        <taxon>Pseudomonadati</taxon>
        <taxon>Pseudomonadota</taxon>
        <taxon>Alphaproteobacteria</taxon>
        <taxon>Acetobacterales</taxon>
        <taxon>Acidocellaceae</taxon>
        <taxon>Acidiphilium</taxon>
    </lineage>
</organism>
<dbReference type="EMBL" id="JAKGBZ010000041">
    <property type="protein sequence ID" value="MCF3948177.1"/>
    <property type="molecule type" value="Genomic_DNA"/>
</dbReference>
<dbReference type="Pfam" id="PF21983">
    <property type="entry name" value="NikA-like"/>
    <property type="match status" value="1"/>
</dbReference>
<reference evidence="1 2" key="1">
    <citation type="submission" date="2022-01" db="EMBL/GenBank/DDBJ databases">
        <authorList>
            <person name="Won M."/>
            <person name="Kim S.-J."/>
            <person name="Kwon S.-W."/>
        </authorList>
    </citation>
    <scope>NUCLEOTIDE SEQUENCE [LARGE SCALE GENOMIC DNA]</scope>
    <source>
        <strain evidence="1 2">KCTC 23505</strain>
    </source>
</reference>
<sequence length="98" mass="10549">MAATSRLMVLMSPEERAALDAKARAAGISAGELLRRGAAAYEIGSEAEAAELRALIDLFNETHPETLRRLDENEKAVARILAEISASRAAERREAQSA</sequence>
<name>A0ABS9E3E1_9PROT</name>
<dbReference type="InterPro" id="IPR053842">
    <property type="entry name" value="NikA-like"/>
</dbReference>
<accession>A0ABS9E3E1</accession>
<dbReference type="Proteomes" id="UP001521209">
    <property type="component" value="Unassembled WGS sequence"/>
</dbReference>
<dbReference type="RefSeq" id="WP_235705462.1">
    <property type="nucleotide sequence ID" value="NZ_JAKGBZ010000041.1"/>
</dbReference>
<proteinExistence type="predicted"/>
<keyword evidence="2" id="KW-1185">Reference proteome</keyword>
<evidence type="ECO:0000313" key="2">
    <source>
        <dbReference type="Proteomes" id="UP001521209"/>
    </source>
</evidence>
<evidence type="ECO:0000313" key="1">
    <source>
        <dbReference type="EMBL" id="MCF3948177.1"/>
    </source>
</evidence>
<comment type="caution">
    <text evidence="1">The sequence shown here is derived from an EMBL/GenBank/DDBJ whole genome shotgun (WGS) entry which is preliminary data.</text>
</comment>
<evidence type="ECO:0008006" key="3">
    <source>
        <dbReference type="Google" id="ProtNLM"/>
    </source>
</evidence>
<protein>
    <recommendedName>
        <fullName evidence="3">Ribbon-helix-helix protein CopG domain-containing protein</fullName>
    </recommendedName>
</protein>
<gene>
    <name evidence="1" type="ORF">L2A60_15995</name>
</gene>